<organism evidence="1 2">
    <name type="scientific">Folsomia candida</name>
    <name type="common">Springtail</name>
    <dbReference type="NCBI Taxonomy" id="158441"/>
    <lineage>
        <taxon>Eukaryota</taxon>
        <taxon>Metazoa</taxon>
        <taxon>Ecdysozoa</taxon>
        <taxon>Arthropoda</taxon>
        <taxon>Hexapoda</taxon>
        <taxon>Collembola</taxon>
        <taxon>Entomobryomorpha</taxon>
        <taxon>Isotomoidea</taxon>
        <taxon>Isotomidae</taxon>
        <taxon>Proisotominae</taxon>
        <taxon>Folsomia</taxon>
    </lineage>
</organism>
<evidence type="ECO:0008006" key="3">
    <source>
        <dbReference type="Google" id="ProtNLM"/>
    </source>
</evidence>
<evidence type="ECO:0000313" key="1">
    <source>
        <dbReference type="EMBL" id="OXA40194.1"/>
    </source>
</evidence>
<gene>
    <name evidence="1" type="ORF">Fcan01_25052</name>
</gene>
<name>A0A226D5N7_FOLCA</name>
<sequence length="517" mass="59720">MEPQRERSVQEVALNNPIILTEILKQSSAPLKSCRLVSHFWNEMVLSLRNTRLALNLNTKDEEVETYPLPFLAFFDLCSKFDARLAKRVTGKTSNCTEETYPLAGKLSHLCISFSDRVEILDMRINYEDCLKSISLVFRNSLPNLKQLRIRFAFFDDNEEYDYVPKREIFVTPLPEKPNLTVFNLKSEVVAASPILTSFAQLVVNASPNLREATLPWGFYPDLERSKFLDTLTLELDDARGLDVALKQLNPSELTRMLDQVGGQLLHLSFSYSTFHYGKSMTEDYHVVDNSTPPGFRLLRKMPKLRKFDNEMIDIIQHSDLWQDIGRMPALKSLRIGKIWKDSTSVDTSLKNLFEKQHIFTNVADLRIHELHDPRLLDGLKTAFPNLQKLWLDNKEAGMELGVVLKACVGWGGLNHLHIGLPTYAKKMWDIVKALLDCAELYKDLKSLEIETHSWDLTWHDLTETELHVFKEALYSMKGMDRVVIRDLYFGDESRRNILDVMASNEMPMWKFKVVQE</sequence>
<accession>A0A226D5N7</accession>
<dbReference type="SUPFAM" id="SSF52047">
    <property type="entry name" value="RNI-like"/>
    <property type="match status" value="1"/>
</dbReference>
<dbReference type="AlphaFoldDB" id="A0A226D5N7"/>
<dbReference type="OrthoDB" id="2870744at2759"/>
<dbReference type="EMBL" id="LNIX01000034">
    <property type="protein sequence ID" value="OXA40194.1"/>
    <property type="molecule type" value="Genomic_DNA"/>
</dbReference>
<keyword evidence="2" id="KW-1185">Reference proteome</keyword>
<evidence type="ECO:0000313" key="2">
    <source>
        <dbReference type="Proteomes" id="UP000198287"/>
    </source>
</evidence>
<protein>
    <recommendedName>
        <fullName evidence="3">F-box domain-containing protein</fullName>
    </recommendedName>
</protein>
<dbReference type="Proteomes" id="UP000198287">
    <property type="component" value="Unassembled WGS sequence"/>
</dbReference>
<proteinExistence type="predicted"/>
<reference evidence="1 2" key="1">
    <citation type="submission" date="2015-12" db="EMBL/GenBank/DDBJ databases">
        <title>The genome of Folsomia candida.</title>
        <authorList>
            <person name="Faddeeva A."/>
            <person name="Derks M.F."/>
            <person name="Anvar Y."/>
            <person name="Smit S."/>
            <person name="Van Straalen N."/>
            <person name="Roelofs D."/>
        </authorList>
    </citation>
    <scope>NUCLEOTIDE SEQUENCE [LARGE SCALE GENOMIC DNA]</scope>
    <source>
        <strain evidence="1 2">VU population</strain>
        <tissue evidence="1">Whole body</tissue>
    </source>
</reference>
<comment type="caution">
    <text evidence="1">The sequence shown here is derived from an EMBL/GenBank/DDBJ whole genome shotgun (WGS) entry which is preliminary data.</text>
</comment>